<dbReference type="AlphaFoldDB" id="F9UJC2"/>
<dbReference type="CDD" id="cd00140">
    <property type="entry name" value="beta_clamp"/>
    <property type="match status" value="1"/>
</dbReference>
<evidence type="ECO:0000256" key="1">
    <source>
        <dbReference type="ARBA" id="ARBA00002266"/>
    </source>
</evidence>
<dbReference type="InterPro" id="IPR022637">
    <property type="entry name" value="DNA_polIII_beta_cen"/>
</dbReference>
<evidence type="ECO:0000256" key="8">
    <source>
        <dbReference type="ARBA" id="ARBA00022705"/>
    </source>
</evidence>
<organism evidence="14 15">
    <name type="scientific">Mycoplasmopsis columbina SF7</name>
    <dbReference type="NCBI Taxonomy" id="1037410"/>
    <lineage>
        <taxon>Bacteria</taxon>
        <taxon>Bacillati</taxon>
        <taxon>Mycoplasmatota</taxon>
        <taxon>Mycoplasmoidales</taxon>
        <taxon>Metamycoplasmataceae</taxon>
        <taxon>Mycoplasmopsis</taxon>
    </lineage>
</organism>
<proteinExistence type="inferred from homology"/>
<keyword evidence="8" id="KW-0235">DNA replication</keyword>
<keyword evidence="6" id="KW-0808">Transferase</keyword>
<dbReference type="InterPro" id="IPR022635">
    <property type="entry name" value="DNA_polIII_beta_C"/>
</dbReference>
<evidence type="ECO:0000256" key="6">
    <source>
        <dbReference type="ARBA" id="ARBA00022679"/>
    </source>
</evidence>
<dbReference type="GO" id="GO:0008408">
    <property type="term" value="F:3'-5' exonuclease activity"/>
    <property type="evidence" value="ECO:0007669"/>
    <property type="project" value="InterPro"/>
</dbReference>
<feature type="domain" description="DNA polymerase III beta sliding clamp central" evidence="12">
    <location>
        <begin position="131"/>
        <end position="241"/>
    </location>
</feature>
<dbReference type="GO" id="GO:0003677">
    <property type="term" value="F:DNA binding"/>
    <property type="evidence" value="ECO:0007669"/>
    <property type="project" value="UniProtKB-KW"/>
</dbReference>
<evidence type="ECO:0000256" key="4">
    <source>
        <dbReference type="ARBA" id="ARBA00011400"/>
    </source>
</evidence>
<accession>F9UJC2</accession>
<evidence type="ECO:0000259" key="12">
    <source>
        <dbReference type="Pfam" id="PF02767"/>
    </source>
</evidence>
<evidence type="ECO:0000259" key="13">
    <source>
        <dbReference type="Pfam" id="PF02768"/>
    </source>
</evidence>
<protein>
    <submittedName>
        <fullName evidence="14">DNA polymerase iii beta subunit</fullName>
    </submittedName>
</protein>
<dbReference type="InterPro" id="IPR046938">
    <property type="entry name" value="DNA_clamp_sf"/>
</dbReference>
<dbReference type="GO" id="GO:0009360">
    <property type="term" value="C:DNA polymerase III complex"/>
    <property type="evidence" value="ECO:0007669"/>
    <property type="project" value="InterPro"/>
</dbReference>
<comment type="subunit">
    <text evidence="4">Forms a ring-shaped head-to-tail homodimer around DNA which binds and tethers DNA polymerases and other proteins to the DNA. The DNA replisome complex has a single clamp-loading complex (3 tau and 1 each of delta, delta', psi and chi subunits) which binds 3 Pol III cores (1 core on the leading strand and 2 on the lagging strand) each with a beta sliding clamp dimer. Additional proteins in the replisome are other copies of gamma, psi and chi, Ssb, DNA helicase and RNA primase.</text>
</comment>
<evidence type="ECO:0000256" key="5">
    <source>
        <dbReference type="ARBA" id="ARBA00022490"/>
    </source>
</evidence>
<dbReference type="RefSeq" id="WP_006608389.1">
    <property type="nucleotide sequence ID" value="NZ_AFXA01000005.1"/>
</dbReference>
<comment type="similarity">
    <text evidence="3">Belongs to the beta sliding clamp family.</text>
</comment>
<dbReference type="PANTHER" id="PTHR30478:SF0">
    <property type="entry name" value="BETA SLIDING CLAMP"/>
    <property type="match status" value="1"/>
</dbReference>
<dbReference type="STRING" id="1037410.MCSF7_02903"/>
<evidence type="ECO:0000313" key="14">
    <source>
        <dbReference type="EMBL" id="EGV00465.1"/>
    </source>
</evidence>
<evidence type="ECO:0000256" key="10">
    <source>
        <dbReference type="ARBA" id="ARBA00023125"/>
    </source>
</evidence>
<dbReference type="Gene3D" id="3.10.150.10">
    <property type="entry name" value="DNA Polymerase III, subunit A, domain 2"/>
    <property type="match status" value="1"/>
</dbReference>
<evidence type="ECO:0000313" key="15">
    <source>
        <dbReference type="Proteomes" id="UP000004978"/>
    </source>
</evidence>
<dbReference type="SUPFAM" id="SSF55979">
    <property type="entry name" value="DNA clamp"/>
    <property type="match status" value="3"/>
</dbReference>
<evidence type="ECO:0000259" key="11">
    <source>
        <dbReference type="Pfam" id="PF00712"/>
    </source>
</evidence>
<evidence type="ECO:0000256" key="9">
    <source>
        <dbReference type="ARBA" id="ARBA00022932"/>
    </source>
</evidence>
<dbReference type="GO" id="GO:0003887">
    <property type="term" value="F:DNA-directed DNA polymerase activity"/>
    <property type="evidence" value="ECO:0007669"/>
    <property type="project" value="UniProtKB-KW"/>
</dbReference>
<gene>
    <name evidence="14" type="ORF">MCSF7_02903</name>
</gene>
<keyword evidence="15" id="KW-1185">Reference proteome</keyword>
<dbReference type="Pfam" id="PF00712">
    <property type="entry name" value="DNA_pol3_beta"/>
    <property type="match status" value="1"/>
</dbReference>
<comment type="function">
    <text evidence="1">Confers DNA tethering and processivity to DNA polymerases and other proteins. Acts as a clamp, forming a ring around DNA (a reaction catalyzed by the clamp-loading complex) which diffuses in an ATP-independent manner freely and bidirectionally along dsDNA. Initially characterized for its ability to contact the catalytic subunit of DNA polymerase III (Pol III), a complex, multichain enzyme responsible for most of the replicative synthesis in bacteria; Pol III exhibits 3'-5' exonuclease proofreading activity. The beta chain is required for initiation of replication as well as for processivity of DNA replication.</text>
</comment>
<dbReference type="InterPro" id="IPR022634">
    <property type="entry name" value="DNA_polIII_beta_N"/>
</dbReference>
<dbReference type="Gene3D" id="3.70.10.10">
    <property type="match status" value="1"/>
</dbReference>
<dbReference type="Proteomes" id="UP000004978">
    <property type="component" value="Unassembled WGS sequence"/>
</dbReference>
<keyword evidence="10" id="KW-0238">DNA-binding</keyword>
<feature type="domain" description="DNA polymerase III beta sliding clamp C-terminal" evidence="13">
    <location>
        <begin position="251"/>
        <end position="366"/>
    </location>
</feature>
<dbReference type="SMART" id="SM00480">
    <property type="entry name" value="POL3Bc"/>
    <property type="match status" value="1"/>
</dbReference>
<dbReference type="EMBL" id="AFXA01000005">
    <property type="protein sequence ID" value="EGV00465.1"/>
    <property type="molecule type" value="Genomic_DNA"/>
</dbReference>
<dbReference type="PANTHER" id="PTHR30478">
    <property type="entry name" value="DNA POLYMERASE III SUBUNIT BETA"/>
    <property type="match status" value="1"/>
</dbReference>
<evidence type="ECO:0000256" key="2">
    <source>
        <dbReference type="ARBA" id="ARBA00004496"/>
    </source>
</evidence>
<dbReference type="eggNOG" id="COG0592">
    <property type="taxonomic scope" value="Bacteria"/>
</dbReference>
<feature type="domain" description="DNA polymerase III beta sliding clamp N-terminal" evidence="11">
    <location>
        <begin position="1"/>
        <end position="119"/>
    </location>
</feature>
<dbReference type="GO" id="GO:0006271">
    <property type="term" value="P:DNA strand elongation involved in DNA replication"/>
    <property type="evidence" value="ECO:0007669"/>
    <property type="project" value="TreeGrafter"/>
</dbReference>
<sequence>MKFLIDKKIFDETVEIVSRYTDPINTSYGLRCILFNVTNESIELSATNGYISIVKKIDVDNEKIKVFEEGQFLIQASLFKNIIKKSNKEITVSDEIGEIEISSGETKYTLSPNNINIFPGIEETYEPKKIEIDTNSFKKAIKSVSFAVSTEEHTFKCINFYFEDNLINITATDKYRLARYSLKVNSLFNSPFDISVLASSVKELIPSDAPKKVVLFFNNTKFGVEYKNTKIIARITDITYPRLDHLFNTEEIKNSIKIDKDIFVDLLNKAFVISGQGNKKVELNFSKNELRVSTYIQEIGTSLVKTSEIEFEGSKTLSFDVDYNFIKDALNVYSGEVILLTDDKPNKILILSKSNEECKQILSPIRR</sequence>
<evidence type="ECO:0000256" key="3">
    <source>
        <dbReference type="ARBA" id="ARBA00010752"/>
    </source>
</evidence>
<reference evidence="14 15" key="1">
    <citation type="journal article" date="2013" name="Genome Announc.">
        <title>Genome Sequence of Mycoplasma columbinum Strain SF7.</title>
        <authorList>
            <person name="Guo Z."/>
            <person name="Xu X."/>
            <person name="Zheng Q."/>
            <person name="Li T."/>
            <person name="Kuang S."/>
            <person name="Zhang Z."/>
            <person name="Chen Y."/>
            <person name="Lu X."/>
            <person name="Zhou R."/>
            <person name="Bi D."/>
            <person name="Jin H."/>
        </authorList>
    </citation>
    <scope>NUCLEOTIDE SEQUENCE [LARGE SCALE GENOMIC DNA]</scope>
    <source>
        <strain evidence="14 15">SF7</strain>
    </source>
</reference>
<comment type="subcellular location">
    <subcellularLocation>
        <location evidence="2">Cytoplasm</location>
    </subcellularLocation>
</comment>
<keyword evidence="7" id="KW-0548">Nucleotidyltransferase</keyword>
<comment type="caution">
    <text evidence="14">The sequence shown here is derived from an EMBL/GenBank/DDBJ whole genome shotgun (WGS) entry which is preliminary data.</text>
</comment>
<dbReference type="InterPro" id="IPR001001">
    <property type="entry name" value="DNA_polIII_beta"/>
</dbReference>
<evidence type="ECO:0000256" key="7">
    <source>
        <dbReference type="ARBA" id="ARBA00022695"/>
    </source>
</evidence>
<dbReference type="Pfam" id="PF02768">
    <property type="entry name" value="DNA_pol3_beta_3"/>
    <property type="match status" value="1"/>
</dbReference>
<dbReference type="GO" id="GO:0005737">
    <property type="term" value="C:cytoplasm"/>
    <property type="evidence" value="ECO:0007669"/>
    <property type="project" value="UniProtKB-SubCell"/>
</dbReference>
<keyword evidence="5" id="KW-0963">Cytoplasm</keyword>
<keyword evidence="9" id="KW-0239">DNA-directed DNA polymerase</keyword>
<name>F9UJC2_9BACT</name>
<dbReference type="Pfam" id="PF02767">
    <property type="entry name" value="DNA_pol3_beta_2"/>
    <property type="match status" value="1"/>
</dbReference>